<feature type="compositionally biased region" description="Polar residues" evidence="1">
    <location>
        <begin position="110"/>
        <end position="119"/>
    </location>
</feature>
<evidence type="ECO:0008006" key="5">
    <source>
        <dbReference type="Google" id="ProtNLM"/>
    </source>
</evidence>
<dbReference type="STRING" id="1352936.M878_15980"/>
<evidence type="ECO:0000313" key="4">
    <source>
        <dbReference type="Proteomes" id="UP000017984"/>
    </source>
</evidence>
<evidence type="ECO:0000256" key="2">
    <source>
        <dbReference type="SAM" id="SignalP"/>
    </source>
</evidence>
<dbReference type="RefSeq" id="WP_023547177.1">
    <property type="nucleotide sequence ID" value="NZ_CM002285.1"/>
</dbReference>
<proteinExistence type="predicted"/>
<reference evidence="3 4" key="1">
    <citation type="journal article" date="2014" name="Genome Announc.">
        <title>Draft Genome Sequence of Streptomyces roseochromogenes subsp. oscitans DS 12.976, Producer of the Aminocoumarin Antibiotic Clorobiocin.</title>
        <authorList>
            <person name="Ruckert C."/>
            <person name="Kalinowski J."/>
            <person name="Heide L."/>
            <person name="Apel A.K."/>
        </authorList>
    </citation>
    <scope>NUCLEOTIDE SEQUENCE [LARGE SCALE GENOMIC DNA]</scope>
    <source>
        <strain evidence="3 4">DS 12.976</strain>
    </source>
</reference>
<evidence type="ECO:0000313" key="3">
    <source>
        <dbReference type="EMBL" id="EST31855.1"/>
    </source>
</evidence>
<comment type="caution">
    <text evidence="3">The sequence shown here is derived from an EMBL/GenBank/DDBJ whole genome shotgun (WGS) entry which is preliminary data.</text>
</comment>
<feature type="region of interest" description="Disordered" evidence="1">
    <location>
        <begin position="92"/>
        <end position="139"/>
    </location>
</feature>
<name>V6KI44_STRRC</name>
<dbReference type="OrthoDB" id="4239094at2"/>
<organism evidence="3 4">
    <name type="scientific">Streptomyces roseochromogenus subsp. oscitans DS 12.976</name>
    <dbReference type="NCBI Taxonomy" id="1352936"/>
    <lineage>
        <taxon>Bacteria</taxon>
        <taxon>Bacillati</taxon>
        <taxon>Actinomycetota</taxon>
        <taxon>Actinomycetes</taxon>
        <taxon>Kitasatosporales</taxon>
        <taxon>Streptomycetaceae</taxon>
        <taxon>Streptomyces</taxon>
    </lineage>
</organism>
<keyword evidence="4" id="KW-1185">Reference proteome</keyword>
<gene>
    <name evidence="3" type="ORF">M878_15980</name>
</gene>
<accession>V6KI44</accession>
<dbReference type="Proteomes" id="UP000017984">
    <property type="component" value="Chromosome"/>
</dbReference>
<evidence type="ECO:0000256" key="1">
    <source>
        <dbReference type="SAM" id="MobiDB-lite"/>
    </source>
</evidence>
<dbReference type="EMBL" id="AWQX01000138">
    <property type="protein sequence ID" value="EST31855.1"/>
    <property type="molecule type" value="Genomic_DNA"/>
</dbReference>
<sequence>MKHSAVRTLGVAALGAAFAALGAGAANAATAVADATPALDTVTRNLPGENVGMAQPGAADTLTTRGQDAISRGQDALGAGVAATQPAVENALQGGPATPLHSRIGGLSAPNVSAPNLPTQGLPAQGLPTQGLPRAVSLG</sequence>
<protein>
    <recommendedName>
        <fullName evidence="5">ATP-binding protein</fullName>
    </recommendedName>
</protein>
<feature type="chain" id="PRO_5004749746" description="ATP-binding protein" evidence="2">
    <location>
        <begin position="29"/>
        <end position="139"/>
    </location>
</feature>
<dbReference type="PATRIC" id="fig|1352936.5.peg.3361"/>
<dbReference type="AlphaFoldDB" id="V6KI44"/>
<keyword evidence="2" id="KW-0732">Signal</keyword>
<dbReference type="HOGENOM" id="CLU_144846_0_0_11"/>
<feature type="signal peptide" evidence="2">
    <location>
        <begin position="1"/>
        <end position="28"/>
    </location>
</feature>